<dbReference type="InterPro" id="IPR004045">
    <property type="entry name" value="Glutathione_S-Trfase_N"/>
</dbReference>
<evidence type="ECO:0000259" key="1">
    <source>
        <dbReference type="PROSITE" id="PS50404"/>
    </source>
</evidence>
<dbReference type="PROSITE" id="PS50404">
    <property type="entry name" value="GST_NTER"/>
    <property type="match status" value="1"/>
</dbReference>
<dbReference type="GO" id="GO:0006559">
    <property type="term" value="P:L-phenylalanine catabolic process"/>
    <property type="evidence" value="ECO:0007669"/>
    <property type="project" value="TreeGrafter"/>
</dbReference>
<dbReference type="CDD" id="cd03205">
    <property type="entry name" value="GST_C_6"/>
    <property type="match status" value="1"/>
</dbReference>
<dbReference type="GO" id="GO:0004364">
    <property type="term" value="F:glutathione transferase activity"/>
    <property type="evidence" value="ECO:0007669"/>
    <property type="project" value="TreeGrafter"/>
</dbReference>
<dbReference type="KEGG" id="ptx:ABW99_04790"/>
<dbReference type="Pfam" id="PF13417">
    <property type="entry name" value="GST_N_3"/>
    <property type="match status" value="1"/>
</dbReference>
<dbReference type="InterPro" id="IPR036282">
    <property type="entry name" value="Glutathione-S-Trfase_C_sf"/>
</dbReference>
<evidence type="ECO:0000313" key="2">
    <source>
        <dbReference type="EMBL" id="AKJ67645.1"/>
    </source>
</evidence>
<dbReference type="PANTHER" id="PTHR42673:SF21">
    <property type="entry name" value="GLUTATHIONE S-TRANSFERASE YFCF"/>
    <property type="match status" value="1"/>
</dbReference>
<accession>A0A0G3EL05</accession>
<evidence type="ECO:0000313" key="3">
    <source>
        <dbReference type="Proteomes" id="UP000036700"/>
    </source>
</evidence>
<dbReference type="OrthoDB" id="8634103at2"/>
<keyword evidence="3" id="KW-1185">Reference proteome</keyword>
<dbReference type="SUPFAM" id="SSF47616">
    <property type="entry name" value="GST C-terminal domain-like"/>
    <property type="match status" value="1"/>
</dbReference>
<dbReference type="GO" id="GO:0006749">
    <property type="term" value="P:glutathione metabolic process"/>
    <property type="evidence" value="ECO:0007669"/>
    <property type="project" value="TreeGrafter"/>
</dbReference>
<proteinExistence type="predicted"/>
<reference evidence="3" key="1">
    <citation type="submission" date="2015-06" db="EMBL/GenBank/DDBJ databases">
        <authorList>
            <person name="Lim Y.L."/>
            <person name="Ee R."/>
            <person name="Yong D."/>
            <person name="How K.Y."/>
            <person name="Yin W.F."/>
            <person name="Chan K.G."/>
        </authorList>
    </citation>
    <scope>NUCLEOTIDE SEQUENCE [LARGE SCALE GENOMIC DNA]</scope>
    <source>
        <strain evidence="3">DSM 25325</strain>
    </source>
</reference>
<gene>
    <name evidence="2" type="ORF">ABW99_04790</name>
</gene>
<dbReference type="PATRIC" id="fig|445709.3.peg.1027"/>
<feature type="domain" description="GST N-terminal" evidence="1">
    <location>
        <begin position="1"/>
        <end position="78"/>
    </location>
</feature>
<dbReference type="InterPro" id="IPR036249">
    <property type="entry name" value="Thioredoxin-like_sf"/>
</dbReference>
<organism evidence="2 3">
    <name type="scientific">Pandoraea thiooxydans</name>
    <dbReference type="NCBI Taxonomy" id="445709"/>
    <lineage>
        <taxon>Bacteria</taxon>
        <taxon>Pseudomonadati</taxon>
        <taxon>Pseudomonadota</taxon>
        <taxon>Betaproteobacteria</taxon>
        <taxon>Burkholderiales</taxon>
        <taxon>Burkholderiaceae</taxon>
        <taxon>Pandoraea</taxon>
    </lineage>
</organism>
<name>A0A0G3EL05_9BURK</name>
<dbReference type="EMBL" id="CP011568">
    <property type="protein sequence ID" value="AKJ67645.1"/>
    <property type="molecule type" value="Genomic_DNA"/>
</dbReference>
<dbReference type="CDD" id="cd00570">
    <property type="entry name" value="GST_N_family"/>
    <property type="match status" value="1"/>
</dbReference>
<dbReference type="GO" id="GO:0016034">
    <property type="term" value="F:maleylacetoacetate isomerase activity"/>
    <property type="evidence" value="ECO:0007669"/>
    <property type="project" value="TreeGrafter"/>
</dbReference>
<dbReference type="AlphaFoldDB" id="A0A0G3EL05"/>
<dbReference type="RefSeq" id="WP_047213309.1">
    <property type="nucleotide sequence ID" value="NZ_CP011568.3"/>
</dbReference>
<dbReference type="STRING" id="445709.ABW99_04790"/>
<dbReference type="Gene3D" id="1.20.1050.10">
    <property type="match status" value="1"/>
</dbReference>
<sequence>MKLIGMLDSPFVRRTAICMKLLGLEFEHQSLSVFRTYDEFRRINPVVKAPTLLLDDGQCLMDSTLILDYAETLANPRKTLMPRDPVARLHELKLIGLALAASEKSVQLVYEQKQRPAEKQYEPWAERVSQQLHAAYAVLEKDITQRPLPTDPSRFSQAGVSIAVAWRFTQMMLPDVVAETDYPALRLFAAFAERQAVFMETPPE</sequence>
<dbReference type="Proteomes" id="UP000036700">
    <property type="component" value="Chromosome"/>
</dbReference>
<dbReference type="Gene3D" id="3.40.30.10">
    <property type="entry name" value="Glutaredoxin"/>
    <property type="match status" value="1"/>
</dbReference>
<dbReference type="SUPFAM" id="SSF52833">
    <property type="entry name" value="Thioredoxin-like"/>
    <property type="match status" value="1"/>
</dbReference>
<protein>
    <recommendedName>
        <fullName evidence="1">GST N-terminal domain-containing protein</fullName>
    </recommendedName>
</protein>
<dbReference type="PANTHER" id="PTHR42673">
    <property type="entry name" value="MALEYLACETOACETATE ISOMERASE"/>
    <property type="match status" value="1"/>
</dbReference>